<proteinExistence type="predicted"/>
<reference evidence="1 2" key="2">
    <citation type="journal article" date="2018" name="New Phytol.">
        <title>High intraspecific genome diversity in the model arbuscular mycorrhizal symbiont Rhizophagus irregularis.</title>
        <authorList>
            <person name="Chen E.C.H."/>
            <person name="Morin E."/>
            <person name="Beaudet D."/>
            <person name="Noel J."/>
            <person name="Yildirir G."/>
            <person name="Ndikumana S."/>
            <person name="Charron P."/>
            <person name="St-Onge C."/>
            <person name="Giorgi J."/>
            <person name="Kruger M."/>
            <person name="Marton T."/>
            <person name="Ropars J."/>
            <person name="Grigoriev I.V."/>
            <person name="Hainaut M."/>
            <person name="Henrissat B."/>
            <person name="Roux C."/>
            <person name="Martin F."/>
            <person name="Corradi N."/>
        </authorList>
    </citation>
    <scope>NUCLEOTIDE SEQUENCE [LARGE SCALE GENOMIC DNA]</scope>
    <source>
        <strain evidence="1 2">DAOM 197198</strain>
    </source>
</reference>
<name>A0A2P4Q3I0_RHIID</name>
<comment type="caution">
    <text evidence="1">The sequence shown here is derived from an EMBL/GenBank/DDBJ whole genome shotgun (WGS) entry which is preliminary data.</text>
</comment>
<gene>
    <name evidence="1" type="ORF">GLOIN_2v1599128</name>
</gene>
<organism evidence="1 2">
    <name type="scientific">Rhizophagus irregularis (strain DAOM 181602 / DAOM 197198 / MUCL 43194)</name>
    <name type="common">Arbuscular mycorrhizal fungus</name>
    <name type="synonym">Glomus intraradices</name>
    <dbReference type="NCBI Taxonomy" id="747089"/>
    <lineage>
        <taxon>Eukaryota</taxon>
        <taxon>Fungi</taxon>
        <taxon>Fungi incertae sedis</taxon>
        <taxon>Mucoromycota</taxon>
        <taxon>Glomeromycotina</taxon>
        <taxon>Glomeromycetes</taxon>
        <taxon>Glomerales</taxon>
        <taxon>Glomeraceae</taxon>
        <taxon>Rhizophagus</taxon>
    </lineage>
</organism>
<dbReference type="VEuPathDB" id="FungiDB:RhiirFUN_012505"/>
<dbReference type="Proteomes" id="UP000018888">
    <property type="component" value="Unassembled WGS sequence"/>
</dbReference>
<dbReference type="EMBL" id="AUPC02000099">
    <property type="protein sequence ID" value="POG72190.1"/>
    <property type="molecule type" value="Genomic_DNA"/>
</dbReference>
<evidence type="ECO:0000313" key="2">
    <source>
        <dbReference type="Proteomes" id="UP000018888"/>
    </source>
</evidence>
<sequence length="168" mass="19461">MDKIKRIHSFSADSISKMTYEDIQYIIDNIPFDYSIHMEIQLCEPSSQSDKKNSDLSHITISDAPTESQVPNESALKKFDTKVEVIPPISQPNSPTYDHAYFRNKALDQYPNLYREFSSENVNYYGITDKTSCPLCKLDHNDEEGIKGRYEARSYFIKCEQREIEIVA</sequence>
<evidence type="ECO:0000313" key="1">
    <source>
        <dbReference type="EMBL" id="POG72190.1"/>
    </source>
</evidence>
<accession>A0A2P4Q3I0</accession>
<keyword evidence="2" id="KW-1185">Reference proteome</keyword>
<dbReference type="AlphaFoldDB" id="A0A2P4Q3I0"/>
<protein>
    <submittedName>
        <fullName evidence="1">Uncharacterized protein</fullName>
    </submittedName>
</protein>
<reference evidence="1 2" key="1">
    <citation type="journal article" date="2013" name="Proc. Natl. Acad. Sci. U.S.A.">
        <title>Genome of an arbuscular mycorrhizal fungus provides insight into the oldest plant symbiosis.</title>
        <authorList>
            <person name="Tisserant E."/>
            <person name="Malbreil M."/>
            <person name="Kuo A."/>
            <person name="Kohler A."/>
            <person name="Symeonidi A."/>
            <person name="Balestrini R."/>
            <person name="Charron P."/>
            <person name="Duensing N."/>
            <person name="Frei Dit Frey N."/>
            <person name="Gianinazzi-Pearson V."/>
            <person name="Gilbert L.B."/>
            <person name="Handa Y."/>
            <person name="Herr J.R."/>
            <person name="Hijri M."/>
            <person name="Koul R."/>
            <person name="Kawaguchi M."/>
            <person name="Krajinski F."/>
            <person name="Lammers P.J."/>
            <person name="Masclaux F.G."/>
            <person name="Murat C."/>
            <person name="Morin E."/>
            <person name="Ndikumana S."/>
            <person name="Pagni M."/>
            <person name="Petitpierre D."/>
            <person name="Requena N."/>
            <person name="Rosikiewicz P."/>
            <person name="Riley R."/>
            <person name="Saito K."/>
            <person name="San Clemente H."/>
            <person name="Shapiro H."/>
            <person name="van Tuinen D."/>
            <person name="Becard G."/>
            <person name="Bonfante P."/>
            <person name="Paszkowski U."/>
            <person name="Shachar-Hill Y.Y."/>
            <person name="Tuskan G.A."/>
            <person name="Young P.W."/>
            <person name="Sanders I.R."/>
            <person name="Henrissat B."/>
            <person name="Rensing S.A."/>
            <person name="Grigoriev I.V."/>
            <person name="Corradi N."/>
            <person name="Roux C."/>
            <person name="Martin F."/>
        </authorList>
    </citation>
    <scope>NUCLEOTIDE SEQUENCE [LARGE SCALE GENOMIC DNA]</scope>
    <source>
        <strain evidence="1 2">DAOM 197198</strain>
    </source>
</reference>